<gene>
    <name evidence="2" type="ORF">DERYTH_LOCUS12762</name>
</gene>
<evidence type="ECO:0000313" key="2">
    <source>
        <dbReference type="EMBL" id="CAG8697311.1"/>
    </source>
</evidence>
<dbReference type="SUPFAM" id="SSF81383">
    <property type="entry name" value="F-box domain"/>
    <property type="match status" value="1"/>
</dbReference>
<dbReference type="Gene3D" id="3.80.10.10">
    <property type="entry name" value="Ribonuclease Inhibitor"/>
    <property type="match status" value="2"/>
</dbReference>
<evidence type="ECO:0000259" key="1">
    <source>
        <dbReference type="PROSITE" id="PS50181"/>
    </source>
</evidence>
<dbReference type="PANTHER" id="PTHR13318">
    <property type="entry name" value="PARTNER OF PAIRED, ISOFORM B-RELATED"/>
    <property type="match status" value="1"/>
</dbReference>
<dbReference type="Pfam" id="PF13516">
    <property type="entry name" value="LRR_6"/>
    <property type="match status" value="1"/>
</dbReference>
<dbReference type="GO" id="GO:0019005">
    <property type="term" value="C:SCF ubiquitin ligase complex"/>
    <property type="evidence" value="ECO:0007669"/>
    <property type="project" value="TreeGrafter"/>
</dbReference>
<organism evidence="2 3">
    <name type="scientific">Dentiscutata erythropus</name>
    <dbReference type="NCBI Taxonomy" id="1348616"/>
    <lineage>
        <taxon>Eukaryota</taxon>
        <taxon>Fungi</taxon>
        <taxon>Fungi incertae sedis</taxon>
        <taxon>Mucoromycota</taxon>
        <taxon>Glomeromycotina</taxon>
        <taxon>Glomeromycetes</taxon>
        <taxon>Diversisporales</taxon>
        <taxon>Gigasporaceae</taxon>
        <taxon>Dentiscutata</taxon>
    </lineage>
</organism>
<dbReference type="InterPro" id="IPR006553">
    <property type="entry name" value="Leu-rich_rpt_Cys-con_subtyp"/>
</dbReference>
<keyword evidence="3" id="KW-1185">Reference proteome</keyword>
<dbReference type="PROSITE" id="PS50181">
    <property type="entry name" value="FBOX"/>
    <property type="match status" value="1"/>
</dbReference>
<dbReference type="InterPro" id="IPR001611">
    <property type="entry name" value="Leu-rich_rpt"/>
</dbReference>
<reference evidence="2" key="1">
    <citation type="submission" date="2021-06" db="EMBL/GenBank/DDBJ databases">
        <authorList>
            <person name="Kallberg Y."/>
            <person name="Tangrot J."/>
            <person name="Rosling A."/>
        </authorList>
    </citation>
    <scope>NUCLEOTIDE SEQUENCE</scope>
    <source>
        <strain evidence="2">MA453B</strain>
    </source>
</reference>
<dbReference type="SMART" id="SM00367">
    <property type="entry name" value="LRR_CC"/>
    <property type="match status" value="8"/>
</dbReference>
<dbReference type="OrthoDB" id="550575at2759"/>
<name>A0A9N9HN03_9GLOM</name>
<feature type="domain" description="F-box" evidence="1">
    <location>
        <begin position="59"/>
        <end position="105"/>
    </location>
</feature>
<dbReference type="SMART" id="SM00256">
    <property type="entry name" value="FBOX"/>
    <property type="match status" value="1"/>
</dbReference>
<dbReference type="InterPro" id="IPR032675">
    <property type="entry name" value="LRR_dom_sf"/>
</dbReference>
<proteinExistence type="predicted"/>
<dbReference type="InterPro" id="IPR001810">
    <property type="entry name" value="F-box_dom"/>
</dbReference>
<dbReference type="Pfam" id="PF12937">
    <property type="entry name" value="F-box-like"/>
    <property type="match status" value="1"/>
</dbReference>
<dbReference type="PANTHER" id="PTHR13318:SF190">
    <property type="entry name" value="PARTNER OF PAIRED, ISOFORM B"/>
    <property type="match status" value="1"/>
</dbReference>
<dbReference type="GO" id="GO:0031146">
    <property type="term" value="P:SCF-dependent proteasomal ubiquitin-dependent protein catabolic process"/>
    <property type="evidence" value="ECO:0007669"/>
    <property type="project" value="TreeGrafter"/>
</dbReference>
<dbReference type="InterPro" id="IPR036047">
    <property type="entry name" value="F-box-like_dom_sf"/>
</dbReference>
<comment type="caution">
    <text evidence="2">The sequence shown here is derived from an EMBL/GenBank/DDBJ whole genome shotgun (WGS) entry which is preliminary data.</text>
</comment>
<protein>
    <submittedName>
        <fullName evidence="2">14951_t:CDS:1</fullName>
    </submittedName>
</protein>
<dbReference type="Pfam" id="PF25372">
    <property type="entry name" value="DUF7885"/>
    <property type="match status" value="1"/>
</dbReference>
<sequence length="538" mass="60593">MRQSKNCSRRSSSVIPKKMDSAVVLFEDVKGKEKGNDEYDSFLCDNDNVIDHPLKKDKICHFDKIPLEIKVKIFKCLEIDEIVRISLVCHGWHELAYDGSLWSELNLVSFYRTISADQILRLSKAAGGFLKVANFRGCVQLSSPHLKELAPYCPNIQTLQLSGCRNLDKDSINTLLSHLNNLEVLDLSGLIVVINLTCNTLSKKCKKLKQVNLNWCQNISSRGIENLVKGCQELICLKINGLSKVSEQMMINIASLPNLKDLSMKLCPTLNDEHISTFFNNQSLPSSLTHIDLSNNQLLTDDTLKELGNSCPDLTHLQVNECTNFTDNGFIYISSKCTKLEVIDLEDCPCINDEVLRSFAAYLSDLKKICLSYCELITDDGVNTLLQQCTKISHIDLDHCQLLTDAVLHNLSLLLNEGRVDYMEVEIYDCRNISISAVRETVKKATDYGVLLKLKGYYSWQANSNTDSDDDDNRGRNGGSSWVRNNRFIRRFTSTNGVSLRSHLGAAIRSSIRSTNRDNNRVGRMNFTVRGGRSCIIL</sequence>
<dbReference type="EMBL" id="CAJVPY010008531">
    <property type="protein sequence ID" value="CAG8697311.1"/>
    <property type="molecule type" value="Genomic_DNA"/>
</dbReference>
<dbReference type="SUPFAM" id="SSF52047">
    <property type="entry name" value="RNI-like"/>
    <property type="match status" value="1"/>
</dbReference>
<accession>A0A9N9HN03</accession>
<dbReference type="InterPro" id="IPR057207">
    <property type="entry name" value="FBXL15_LRR"/>
</dbReference>
<evidence type="ECO:0000313" key="3">
    <source>
        <dbReference type="Proteomes" id="UP000789405"/>
    </source>
</evidence>
<dbReference type="AlphaFoldDB" id="A0A9N9HN03"/>
<dbReference type="Proteomes" id="UP000789405">
    <property type="component" value="Unassembled WGS sequence"/>
</dbReference>